<organism evidence="1 2">
    <name type="scientific">Peptacetobacter hiranonis (strain DSM 13275 / JCM 10541 / KCTC 15199 / TO-931)</name>
    <name type="common">Clostridium hiranonis</name>
    <dbReference type="NCBI Taxonomy" id="500633"/>
    <lineage>
        <taxon>Bacteria</taxon>
        <taxon>Bacillati</taxon>
        <taxon>Bacillota</taxon>
        <taxon>Clostridia</taxon>
        <taxon>Peptostreptococcales</taxon>
        <taxon>Peptostreptococcaceae</taxon>
        <taxon>Peptacetobacter</taxon>
    </lineage>
</organism>
<comment type="caution">
    <text evidence="1">The sequence shown here is derived from an EMBL/GenBank/DDBJ whole genome shotgun (WGS) entry which is preliminary data.</text>
</comment>
<dbReference type="AlphaFoldDB" id="B6G1S0"/>
<reference evidence="1 2" key="2">
    <citation type="submission" date="2008-10" db="EMBL/GenBank/DDBJ databases">
        <title>Draft genome sequence of Clostridium hiranonis (DSM 13275).</title>
        <authorList>
            <person name="Sudarsanam P."/>
            <person name="Ley R."/>
            <person name="Guruge J."/>
            <person name="Turnbaugh P.J."/>
            <person name="Mahowald M."/>
            <person name="Liep D."/>
            <person name="Gordon J."/>
        </authorList>
    </citation>
    <scope>NUCLEOTIDE SEQUENCE [LARGE SCALE GENOMIC DNA]</scope>
    <source>
        <strain evidence="1 2">DSM 13275</strain>
    </source>
</reference>
<dbReference type="HOGENOM" id="CLU_1136499_0_0_9"/>
<sequence>MRTIKEQEIILEDLVEKSFELAKVDVKKYEEEALSLEEKLNYNLEDYKNRLKKRLLEFAVCGAEKIRIVRLSVFGDYSDTYSEKYYIDFYKEKLEEAEDYDMLNLRYNYVYLASMNDIFEKMIYVIATGKVEFLELQEVKDINAINKIYEIINDKGNNIDYWLGTERRFKKLEENGIDFELDFPTDENLMYEDDINIENLRDVIEEIDYDFEEEKPKEEDTKEDSEEEKIFRAMFEKFMKEYKM</sequence>
<accession>B6G1S0</accession>
<reference evidence="1 2" key="1">
    <citation type="submission" date="2008-09" db="EMBL/GenBank/DDBJ databases">
        <authorList>
            <person name="Fulton L."/>
            <person name="Clifton S."/>
            <person name="Fulton B."/>
            <person name="Xu J."/>
            <person name="Minx P."/>
            <person name="Pepin K.H."/>
            <person name="Johnson M."/>
            <person name="Thiruvilangam P."/>
            <person name="Bhonagiri V."/>
            <person name="Nash W.E."/>
            <person name="Mardis E.R."/>
            <person name="Wilson R.K."/>
        </authorList>
    </citation>
    <scope>NUCLEOTIDE SEQUENCE [LARGE SCALE GENOMIC DNA]</scope>
    <source>
        <strain evidence="1 2">DSM 13275</strain>
    </source>
</reference>
<dbReference type="STRING" id="500633.CLOHIR_02078"/>
<evidence type="ECO:0000313" key="2">
    <source>
        <dbReference type="Proteomes" id="UP000003178"/>
    </source>
</evidence>
<dbReference type="Proteomes" id="UP000003178">
    <property type="component" value="Unassembled WGS sequence"/>
</dbReference>
<dbReference type="EMBL" id="ABWP01000077">
    <property type="protein sequence ID" value="EEA84287.1"/>
    <property type="molecule type" value="Genomic_DNA"/>
</dbReference>
<evidence type="ECO:0000313" key="1">
    <source>
        <dbReference type="EMBL" id="EEA84287.1"/>
    </source>
</evidence>
<protein>
    <submittedName>
        <fullName evidence="1">Uncharacterized protein</fullName>
    </submittedName>
</protein>
<proteinExistence type="predicted"/>
<dbReference type="RefSeq" id="WP_006441205.1">
    <property type="nucleotide sequence ID" value="NZ_DS995686.1"/>
</dbReference>
<gene>
    <name evidence="1" type="ORF">CLOHIR_02078</name>
</gene>
<keyword evidence="2" id="KW-1185">Reference proteome</keyword>
<name>B6G1S0_PEPHT</name>